<keyword evidence="3" id="KW-1185">Reference proteome</keyword>
<feature type="region of interest" description="Disordered" evidence="1">
    <location>
        <begin position="160"/>
        <end position="185"/>
    </location>
</feature>
<dbReference type="PANTHER" id="PTHR40640">
    <property type="entry name" value="ANCHORED GLYCOPROTEIN, PUTATIVE (AFU_ORTHOLOGUE AFUA_8G04860)-RELATED"/>
    <property type="match status" value="1"/>
</dbReference>
<dbReference type="PANTHER" id="PTHR40640:SF1">
    <property type="entry name" value="ANCHORED GLYCOPROTEIN, PUTATIVE (AFU_ORTHOLOGUE AFUA_8G04860)-RELATED"/>
    <property type="match status" value="1"/>
</dbReference>
<evidence type="ECO:0008006" key="4">
    <source>
        <dbReference type="Google" id="ProtNLM"/>
    </source>
</evidence>
<evidence type="ECO:0000313" key="2">
    <source>
        <dbReference type="EMBL" id="KAF2655638.1"/>
    </source>
</evidence>
<proteinExistence type="predicted"/>
<organism evidence="2 3">
    <name type="scientific">Lophiostoma macrostomum CBS 122681</name>
    <dbReference type="NCBI Taxonomy" id="1314788"/>
    <lineage>
        <taxon>Eukaryota</taxon>
        <taxon>Fungi</taxon>
        <taxon>Dikarya</taxon>
        <taxon>Ascomycota</taxon>
        <taxon>Pezizomycotina</taxon>
        <taxon>Dothideomycetes</taxon>
        <taxon>Pleosporomycetidae</taxon>
        <taxon>Pleosporales</taxon>
        <taxon>Lophiostomataceae</taxon>
        <taxon>Lophiostoma</taxon>
    </lineage>
</organism>
<name>A0A6A6T9S7_9PLEO</name>
<reference evidence="2" key="1">
    <citation type="journal article" date="2020" name="Stud. Mycol.">
        <title>101 Dothideomycetes genomes: a test case for predicting lifestyles and emergence of pathogens.</title>
        <authorList>
            <person name="Haridas S."/>
            <person name="Albert R."/>
            <person name="Binder M."/>
            <person name="Bloem J."/>
            <person name="Labutti K."/>
            <person name="Salamov A."/>
            <person name="Andreopoulos B."/>
            <person name="Baker S."/>
            <person name="Barry K."/>
            <person name="Bills G."/>
            <person name="Bluhm B."/>
            <person name="Cannon C."/>
            <person name="Castanera R."/>
            <person name="Culley D."/>
            <person name="Daum C."/>
            <person name="Ezra D."/>
            <person name="Gonzalez J."/>
            <person name="Henrissat B."/>
            <person name="Kuo A."/>
            <person name="Liang C."/>
            <person name="Lipzen A."/>
            <person name="Lutzoni F."/>
            <person name="Magnuson J."/>
            <person name="Mondo S."/>
            <person name="Nolan M."/>
            <person name="Ohm R."/>
            <person name="Pangilinan J."/>
            <person name="Park H.-J."/>
            <person name="Ramirez L."/>
            <person name="Alfaro M."/>
            <person name="Sun H."/>
            <person name="Tritt A."/>
            <person name="Yoshinaga Y."/>
            <person name="Zwiers L.-H."/>
            <person name="Turgeon B."/>
            <person name="Goodwin S."/>
            <person name="Spatafora J."/>
            <person name="Crous P."/>
            <person name="Grigoriev I."/>
        </authorList>
    </citation>
    <scope>NUCLEOTIDE SEQUENCE</scope>
    <source>
        <strain evidence="2">CBS 122681</strain>
    </source>
</reference>
<evidence type="ECO:0000313" key="3">
    <source>
        <dbReference type="Proteomes" id="UP000799324"/>
    </source>
</evidence>
<dbReference type="OrthoDB" id="4991875at2759"/>
<accession>A0A6A6T9S7</accession>
<dbReference type="Proteomes" id="UP000799324">
    <property type="component" value="Unassembled WGS sequence"/>
</dbReference>
<sequence length="209" mass="20908">MLLRNLELQFKRRSQNEEGAAPVASIVTVNPSTTVMDLSCPTDVSGDECGWGEGLEYTIISTTIYQATMIEVDEFTMTFKCEHNTQASEMSCAASVGGGQANDPGTTNTVLKATEFGFLQATVTAGGDLLADSTSGGSAAASSVAKTASSLKTIASSTGTAATGSQASGTASSATGSGSPAQSTGAAGRFVVEGSALLGLVGAAAWNLL</sequence>
<evidence type="ECO:0000256" key="1">
    <source>
        <dbReference type="SAM" id="MobiDB-lite"/>
    </source>
</evidence>
<gene>
    <name evidence="2" type="ORF">K491DRAFT_704493</name>
</gene>
<dbReference type="EMBL" id="MU004346">
    <property type="protein sequence ID" value="KAF2655638.1"/>
    <property type="molecule type" value="Genomic_DNA"/>
</dbReference>
<protein>
    <recommendedName>
        <fullName evidence="4">GPI anchored protein</fullName>
    </recommendedName>
</protein>
<dbReference type="AlphaFoldDB" id="A0A6A6T9S7"/>